<reference evidence="1" key="2">
    <citation type="submission" date="2015-06" db="UniProtKB">
        <authorList>
            <consortium name="EnsemblPlants"/>
        </authorList>
    </citation>
    <scope>IDENTIFICATION</scope>
</reference>
<dbReference type="InterPro" id="IPR036691">
    <property type="entry name" value="Endo/exonu/phosph_ase_sf"/>
</dbReference>
<dbReference type="EnsemblPlants" id="Bo21947s010.1">
    <property type="protein sequence ID" value="Bo21947s010.1"/>
    <property type="gene ID" value="Bo21947s010"/>
</dbReference>
<dbReference type="eggNOG" id="KOG1075">
    <property type="taxonomic scope" value="Eukaryota"/>
</dbReference>
<dbReference type="AlphaFoldDB" id="A0A0D3AGH4"/>
<organism evidence="1 2">
    <name type="scientific">Brassica oleracea var. oleracea</name>
    <dbReference type="NCBI Taxonomy" id="109376"/>
    <lineage>
        <taxon>Eukaryota</taxon>
        <taxon>Viridiplantae</taxon>
        <taxon>Streptophyta</taxon>
        <taxon>Embryophyta</taxon>
        <taxon>Tracheophyta</taxon>
        <taxon>Spermatophyta</taxon>
        <taxon>Magnoliopsida</taxon>
        <taxon>eudicotyledons</taxon>
        <taxon>Gunneridae</taxon>
        <taxon>Pentapetalae</taxon>
        <taxon>rosids</taxon>
        <taxon>malvids</taxon>
        <taxon>Brassicales</taxon>
        <taxon>Brassicaceae</taxon>
        <taxon>Brassiceae</taxon>
        <taxon>Brassica</taxon>
    </lineage>
</organism>
<dbReference type="HOGENOM" id="CLU_2270621_0_0_1"/>
<dbReference type="SUPFAM" id="SSF56219">
    <property type="entry name" value="DNase I-like"/>
    <property type="match status" value="1"/>
</dbReference>
<keyword evidence="2" id="KW-1185">Reference proteome</keyword>
<evidence type="ECO:0000313" key="1">
    <source>
        <dbReference type="EnsemblPlants" id="Bo21947s010.1"/>
    </source>
</evidence>
<dbReference type="PANTHER" id="PTHR35218:SF9">
    <property type="entry name" value="ENDONUCLEASE_EXONUCLEASE_PHOSPHATASE DOMAIN-CONTAINING PROTEIN"/>
    <property type="match status" value="1"/>
</dbReference>
<sequence length="103" mass="11367">WLLWKSDVGDVEIVKHSDQFIHARISKGVDTLNLVAVYAAPTATRRSGLWEQLKEVVQLASEPVVIGGDFNTILRLDERMGGSGRLSQDSLEFGSWINASSLI</sequence>
<dbReference type="Gramene" id="Bo21947s010.1">
    <property type="protein sequence ID" value="Bo21947s010.1"/>
    <property type="gene ID" value="Bo21947s010"/>
</dbReference>
<dbReference type="PANTHER" id="PTHR35218">
    <property type="entry name" value="RNASE H DOMAIN-CONTAINING PROTEIN"/>
    <property type="match status" value="1"/>
</dbReference>
<proteinExistence type="predicted"/>
<accession>A0A0D3AGH4</accession>
<evidence type="ECO:0008006" key="3">
    <source>
        <dbReference type="Google" id="ProtNLM"/>
    </source>
</evidence>
<evidence type="ECO:0000313" key="2">
    <source>
        <dbReference type="Proteomes" id="UP000032141"/>
    </source>
</evidence>
<name>A0A0D3AGH4_BRAOL</name>
<dbReference type="Gene3D" id="3.60.10.10">
    <property type="entry name" value="Endonuclease/exonuclease/phosphatase"/>
    <property type="match status" value="1"/>
</dbReference>
<reference evidence="1" key="1">
    <citation type="journal article" date="2014" name="Genome Biol.">
        <title>Transcriptome and methylome profiling reveals relics of genome dominance in the mesopolyploid Brassica oleracea.</title>
        <authorList>
            <person name="Parkin I.A."/>
            <person name="Koh C."/>
            <person name="Tang H."/>
            <person name="Robinson S.J."/>
            <person name="Kagale S."/>
            <person name="Clarke W.E."/>
            <person name="Town C.D."/>
            <person name="Nixon J."/>
            <person name="Krishnakumar V."/>
            <person name="Bidwell S.L."/>
            <person name="Denoeud F."/>
            <person name="Belcram H."/>
            <person name="Links M.G."/>
            <person name="Just J."/>
            <person name="Clarke C."/>
            <person name="Bender T."/>
            <person name="Huebert T."/>
            <person name="Mason A.S."/>
            <person name="Pires J.C."/>
            <person name="Barker G."/>
            <person name="Moore J."/>
            <person name="Walley P.G."/>
            <person name="Manoli S."/>
            <person name="Batley J."/>
            <person name="Edwards D."/>
            <person name="Nelson M.N."/>
            <person name="Wang X."/>
            <person name="Paterson A.H."/>
            <person name="King G."/>
            <person name="Bancroft I."/>
            <person name="Chalhoub B."/>
            <person name="Sharpe A.G."/>
        </authorList>
    </citation>
    <scope>NUCLEOTIDE SEQUENCE [LARGE SCALE GENOMIC DNA]</scope>
    <source>
        <strain evidence="1">cv. TO1000</strain>
    </source>
</reference>
<protein>
    <recommendedName>
        <fullName evidence="3">Endonuclease/exonuclease/phosphatase domain-containing protein</fullName>
    </recommendedName>
</protein>
<dbReference type="Proteomes" id="UP000032141">
    <property type="component" value="Unassembled WGS sequence"/>
</dbReference>